<dbReference type="Proteomes" id="UP000003457">
    <property type="component" value="Unassembled WGS sequence"/>
</dbReference>
<keyword evidence="1" id="KW-0812">Transmembrane</keyword>
<organism evidence="2 3">
    <name type="scientific">Bifidobacterium dentium JCVIHMP022</name>
    <dbReference type="NCBI Taxonomy" id="553191"/>
    <lineage>
        <taxon>Bacteria</taxon>
        <taxon>Bacillati</taxon>
        <taxon>Actinomycetota</taxon>
        <taxon>Actinomycetes</taxon>
        <taxon>Bifidobacteriales</taxon>
        <taxon>Bifidobacteriaceae</taxon>
        <taxon>Bifidobacterium</taxon>
    </lineage>
</organism>
<protein>
    <recommendedName>
        <fullName evidence="4">Chemotaxis protein</fullName>
    </recommendedName>
</protein>
<evidence type="ECO:0008006" key="4">
    <source>
        <dbReference type="Google" id="ProtNLM"/>
    </source>
</evidence>
<comment type="caution">
    <text evidence="2">The sequence shown here is derived from an EMBL/GenBank/DDBJ whole genome shotgun (WGS) entry which is preliminary data.</text>
</comment>
<feature type="transmembrane region" description="Helical" evidence="1">
    <location>
        <begin position="37"/>
        <end position="61"/>
    </location>
</feature>
<keyword evidence="1" id="KW-0472">Membrane</keyword>
<dbReference type="InterPro" id="IPR025101">
    <property type="entry name" value="DUF4012"/>
</dbReference>
<dbReference type="Pfam" id="PF13196">
    <property type="entry name" value="DUF4012"/>
    <property type="match status" value="1"/>
</dbReference>
<dbReference type="AlphaFoldDB" id="A0AB72Z0W8"/>
<evidence type="ECO:0000313" key="2">
    <source>
        <dbReference type="EMBL" id="EFO77644.1"/>
    </source>
</evidence>
<gene>
    <name evidence="2" type="ORF">HMPREF9003_1811</name>
</gene>
<dbReference type="EMBL" id="AEHJ01000023">
    <property type="protein sequence ID" value="EFO77644.1"/>
    <property type="molecule type" value="Genomic_DNA"/>
</dbReference>
<proteinExistence type="predicted"/>
<reference evidence="2 3" key="1">
    <citation type="submission" date="2010-10" db="EMBL/GenBank/DDBJ databases">
        <authorList>
            <person name="Durkin A.S."/>
            <person name="Madupu R."/>
            <person name="Torralba M."/>
            <person name="Gillis M."/>
            <person name="Methe B."/>
            <person name="Sutton G."/>
            <person name="Nelson K.E."/>
        </authorList>
    </citation>
    <scope>NUCLEOTIDE SEQUENCE [LARGE SCALE GENOMIC DNA]</scope>
    <source>
        <strain evidence="2 3">JCVIHMP022</strain>
    </source>
</reference>
<evidence type="ECO:0000313" key="3">
    <source>
        <dbReference type="Proteomes" id="UP000003457"/>
    </source>
</evidence>
<sequence length="619" mass="68025">MSKPHEELQTNESELSIMKHNANHATVQPKQHKKWPWVLLGIFVLLVALGTALGVTGYKFYKQALQVKDHEMAAVETVKQVKDIKNTMDPATLQKIIKPMQQHTSAARTIAHGGLWKLAAMVPVYGDDIRAVQGMTEVVDDLASKTLPEVSDTLTTVMSSDLSAGNGQINMQPVLDLKNAVNTANTQVQQQYKKMKNLPTPHIGLVKNAYDQALDQFADIADKLNQGNEMLSILPKFLGQDGQRTYLVLAATTSESRSSGGLGGSLGSMTTNNGSFQMGDFYPNTEFEGENSEVYTDSDKAVFPFSFDIRDQEADPDFNNVAKNVATIWQQSSHSTNVDGVMAIDPVFIQELVKLNGNVQIPNGPLLTGDNTAQFLLNDIYKDVYTAYQDEYFQYVASNVMDATFKDLSINKLVSIAKLISPMAEGRHVSFVSFHEDENKAFSDMGLTNGIPSDEEKPEFGMYFNQLNASKMDWYLHRNTQITRTSCNQDGSQTYHVTVTLENALSYEDYVNGPTYILGGGDLRGHIVDKMLLYAPAGGSISNLTVGGSAQIDDPQQGDLNGNGMIYTVANIAYGQNATFDFDVTTSPKAKEDLKLDQTPMGWTNTGVDYGKAACEIKE</sequence>
<accession>A0AB72Z0W8</accession>
<evidence type="ECO:0000256" key="1">
    <source>
        <dbReference type="SAM" id="Phobius"/>
    </source>
</evidence>
<keyword evidence="1" id="KW-1133">Transmembrane helix</keyword>
<name>A0AB72Z0W8_9BIFI</name>